<evidence type="ECO:0000313" key="6">
    <source>
        <dbReference type="EMBL" id="RXJ63187.1"/>
    </source>
</evidence>
<dbReference type="InterPro" id="IPR002110">
    <property type="entry name" value="Ankyrin_rpt"/>
</dbReference>
<dbReference type="AlphaFoldDB" id="A0A4Q0XZN3"/>
<dbReference type="PROSITE" id="PS51257">
    <property type="entry name" value="PROKAR_LIPOPROTEIN"/>
    <property type="match status" value="1"/>
</dbReference>
<feature type="repeat" description="ANK" evidence="3">
    <location>
        <begin position="68"/>
        <end position="100"/>
    </location>
</feature>
<dbReference type="PROSITE" id="PS50088">
    <property type="entry name" value="ANK_REPEAT"/>
    <property type="match status" value="2"/>
</dbReference>
<dbReference type="OrthoDB" id="9782229at2"/>
<organism evidence="6 7">
    <name type="scientific">Halarcobacter anaerophilus</name>
    <dbReference type="NCBI Taxonomy" id="877500"/>
    <lineage>
        <taxon>Bacteria</taxon>
        <taxon>Pseudomonadati</taxon>
        <taxon>Campylobacterota</taxon>
        <taxon>Epsilonproteobacteria</taxon>
        <taxon>Campylobacterales</taxon>
        <taxon>Arcobacteraceae</taxon>
        <taxon>Halarcobacter</taxon>
    </lineage>
</organism>
<feature type="repeat" description="ANK" evidence="3">
    <location>
        <begin position="35"/>
        <end position="67"/>
    </location>
</feature>
<keyword evidence="1" id="KW-0677">Repeat</keyword>
<comment type="caution">
    <text evidence="6">The sequence shown here is derived from an EMBL/GenBank/DDBJ whole genome shotgun (WGS) entry which is preliminary data.</text>
</comment>
<evidence type="ECO:0000259" key="5">
    <source>
        <dbReference type="PROSITE" id="PS51123"/>
    </source>
</evidence>
<name>A0A4Q0XZN3_9BACT</name>
<dbReference type="Pfam" id="PF00691">
    <property type="entry name" value="OmpA"/>
    <property type="match status" value="1"/>
</dbReference>
<feature type="domain" description="OmpA-like" evidence="5">
    <location>
        <begin position="290"/>
        <end position="429"/>
    </location>
</feature>
<evidence type="ECO:0000256" key="3">
    <source>
        <dbReference type="PROSITE-ProRule" id="PRU00023"/>
    </source>
</evidence>
<dbReference type="PANTHER" id="PTHR24171:SF9">
    <property type="entry name" value="ANKYRIN REPEAT DOMAIN-CONTAINING PROTEIN 39"/>
    <property type="match status" value="1"/>
</dbReference>
<keyword evidence="7" id="KW-1185">Reference proteome</keyword>
<dbReference type="PROSITE" id="PS50297">
    <property type="entry name" value="ANK_REP_REGION"/>
    <property type="match status" value="2"/>
</dbReference>
<reference evidence="6 7" key="1">
    <citation type="submission" date="2017-10" db="EMBL/GenBank/DDBJ databases">
        <title>Genomics of the genus Arcobacter.</title>
        <authorList>
            <person name="Perez-Cataluna A."/>
            <person name="Figueras M.J."/>
        </authorList>
    </citation>
    <scope>NUCLEOTIDE SEQUENCE [LARGE SCALE GENOMIC DNA]</scope>
    <source>
        <strain evidence="6 7">DSM 24636</strain>
    </source>
</reference>
<evidence type="ECO:0000256" key="2">
    <source>
        <dbReference type="ARBA" id="ARBA00023043"/>
    </source>
</evidence>
<keyword evidence="2 3" id="KW-0040">ANK repeat</keyword>
<evidence type="ECO:0000313" key="7">
    <source>
        <dbReference type="Proteomes" id="UP000290191"/>
    </source>
</evidence>
<dbReference type="Proteomes" id="UP000290191">
    <property type="component" value="Unassembled WGS sequence"/>
</dbReference>
<dbReference type="PROSITE" id="PS51123">
    <property type="entry name" value="OMPA_2"/>
    <property type="match status" value="1"/>
</dbReference>
<dbReference type="Pfam" id="PF12796">
    <property type="entry name" value="Ank_2"/>
    <property type="match status" value="1"/>
</dbReference>
<proteinExistence type="predicted"/>
<dbReference type="RefSeq" id="WP_129082048.1">
    <property type="nucleotide sequence ID" value="NZ_CP041070.1"/>
</dbReference>
<dbReference type="EMBL" id="PDKO01000005">
    <property type="protein sequence ID" value="RXJ63187.1"/>
    <property type="molecule type" value="Genomic_DNA"/>
</dbReference>
<sequence>MKKFKNVIFITIITLFTFIGCSQKTEITNNGSDILNELPLHDAIRAKDKALADELISKGTDVNARDKYGYTPMHLAVRLNQLDIAKKLLEHNAGVNSVDIYGDTPLLDSTRNGTNAMSRFLICNKAEKSVKDRFKMTPLHNASKNRDLYIAMMLQSDDITKMCENLTINLKSYDEGSKKICGEIPTGVATNIDITLSKDSIDSMKPVGPFNAQIEGSEYCATLNNIKDESDYLVTAVGTNSIDRAIATASLKELQIKKEVKNEYIKGLYEALESEFAEDFKPWNAQLDKNGLIFRFKDPNVLYKVGSSEINRKFKTILDDFFPRYLKVLEKYKNQIAQIRVEGHTSSEYGSARSDEERYKLNKILSEKRASEVYSYTFNIDKKIVENSKDWLDKVYSFKGMSYDNLIYDENGIEDKVLSRRVEFKINKK</sequence>
<evidence type="ECO:0000256" key="1">
    <source>
        <dbReference type="ARBA" id="ARBA00022737"/>
    </source>
</evidence>
<dbReference type="PANTHER" id="PTHR24171">
    <property type="entry name" value="ANKYRIN REPEAT DOMAIN-CONTAINING PROTEIN 39-RELATED"/>
    <property type="match status" value="1"/>
</dbReference>
<dbReference type="Gene3D" id="1.25.40.20">
    <property type="entry name" value="Ankyrin repeat-containing domain"/>
    <property type="match status" value="1"/>
</dbReference>
<dbReference type="InterPro" id="IPR006665">
    <property type="entry name" value="OmpA-like"/>
</dbReference>
<accession>A0A4Q0XZN3</accession>
<dbReference type="SMART" id="SM00248">
    <property type="entry name" value="ANK"/>
    <property type="match status" value="4"/>
</dbReference>
<keyword evidence="4" id="KW-0472">Membrane</keyword>
<dbReference type="InterPro" id="IPR036737">
    <property type="entry name" value="OmpA-like_sf"/>
</dbReference>
<dbReference type="InterPro" id="IPR036770">
    <property type="entry name" value="Ankyrin_rpt-contain_sf"/>
</dbReference>
<protein>
    <recommendedName>
        <fullName evidence="5">OmpA-like domain-containing protein</fullName>
    </recommendedName>
</protein>
<dbReference type="STRING" id="877500.GCA_000935065_01543"/>
<gene>
    <name evidence="6" type="ORF">CRV06_07960</name>
</gene>
<dbReference type="GO" id="GO:0016020">
    <property type="term" value="C:membrane"/>
    <property type="evidence" value="ECO:0007669"/>
    <property type="project" value="UniProtKB-UniRule"/>
</dbReference>
<dbReference type="SUPFAM" id="SSF48403">
    <property type="entry name" value="Ankyrin repeat"/>
    <property type="match status" value="1"/>
</dbReference>
<dbReference type="Gene3D" id="3.30.1330.60">
    <property type="entry name" value="OmpA-like domain"/>
    <property type="match status" value="1"/>
</dbReference>
<dbReference type="SUPFAM" id="SSF103088">
    <property type="entry name" value="OmpA-like"/>
    <property type="match status" value="1"/>
</dbReference>
<evidence type="ECO:0000256" key="4">
    <source>
        <dbReference type="PROSITE-ProRule" id="PRU00473"/>
    </source>
</evidence>